<proteinExistence type="predicted"/>
<feature type="domain" description="Thioredoxin" evidence="5">
    <location>
        <begin position="236"/>
        <end position="377"/>
    </location>
</feature>
<keyword evidence="4" id="KW-0676">Redox-active center</keyword>
<evidence type="ECO:0000256" key="4">
    <source>
        <dbReference type="ARBA" id="ARBA00023284"/>
    </source>
</evidence>
<dbReference type="Proteomes" id="UP000076630">
    <property type="component" value="Unassembled WGS sequence"/>
</dbReference>
<organism evidence="6 7">
    <name type="scientific">Myroides marinus</name>
    <dbReference type="NCBI Taxonomy" id="703342"/>
    <lineage>
        <taxon>Bacteria</taxon>
        <taxon>Pseudomonadati</taxon>
        <taxon>Bacteroidota</taxon>
        <taxon>Flavobacteriia</taxon>
        <taxon>Flavobacteriales</taxon>
        <taxon>Flavobacteriaceae</taxon>
        <taxon>Myroides</taxon>
    </lineage>
</organism>
<dbReference type="PANTHER" id="PTHR42852">
    <property type="entry name" value="THIOL:DISULFIDE INTERCHANGE PROTEIN DSBE"/>
    <property type="match status" value="1"/>
</dbReference>
<evidence type="ECO:0000256" key="2">
    <source>
        <dbReference type="ARBA" id="ARBA00022748"/>
    </source>
</evidence>
<accession>A0A161SCA6</accession>
<dbReference type="Gene3D" id="3.40.30.10">
    <property type="entry name" value="Glutaredoxin"/>
    <property type="match status" value="1"/>
</dbReference>
<dbReference type="Pfam" id="PF00578">
    <property type="entry name" value="AhpC-TSA"/>
    <property type="match status" value="1"/>
</dbReference>
<comment type="caution">
    <text evidence="6">The sequence shown here is derived from an EMBL/GenBank/DDBJ whole genome shotgun (WGS) entry which is preliminary data.</text>
</comment>
<evidence type="ECO:0000259" key="5">
    <source>
        <dbReference type="PROSITE" id="PS51352"/>
    </source>
</evidence>
<evidence type="ECO:0000313" key="6">
    <source>
        <dbReference type="EMBL" id="KZE83759.1"/>
    </source>
</evidence>
<keyword evidence="7" id="KW-1185">Reference proteome</keyword>
<dbReference type="InterPro" id="IPR025380">
    <property type="entry name" value="DUF4369"/>
</dbReference>
<dbReference type="PROSITE" id="PS51257">
    <property type="entry name" value="PROKAR_LIPOPROTEIN"/>
    <property type="match status" value="1"/>
</dbReference>
<dbReference type="EMBL" id="LQNU01000035">
    <property type="protein sequence ID" value="KZE83759.1"/>
    <property type="molecule type" value="Genomic_DNA"/>
</dbReference>
<dbReference type="InterPro" id="IPR050553">
    <property type="entry name" value="Thioredoxin_ResA/DsbE_sf"/>
</dbReference>
<dbReference type="SUPFAM" id="SSF52833">
    <property type="entry name" value="Thioredoxin-like"/>
    <property type="match status" value="1"/>
</dbReference>
<gene>
    <name evidence="6" type="ORF">AV926_03595</name>
</gene>
<dbReference type="PANTHER" id="PTHR42852:SF6">
    <property type="entry name" value="THIOL:DISULFIDE INTERCHANGE PROTEIN DSBE"/>
    <property type="match status" value="1"/>
</dbReference>
<evidence type="ECO:0000313" key="7">
    <source>
        <dbReference type="Proteomes" id="UP000076630"/>
    </source>
</evidence>
<reference evidence="6 7" key="1">
    <citation type="submission" date="2016-01" db="EMBL/GenBank/DDBJ databases">
        <title>Whole genome sequencing of Myroides marinus L41.</title>
        <authorList>
            <person name="Hong K.W."/>
        </authorList>
    </citation>
    <scope>NUCLEOTIDE SEQUENCE [LARGE SCALE GENOMIC DNA]</scope>
    <source>
        <strain evidence="6 7">L41</strain>
    </source>
</reference>
<sequence>MKKLGVLLLGALVLISCQNKNVIEVTTKNIPDNTTVEVLFKEIGNDLPMTMGTAVIVNGKVSLDNPFVELDEGYLSIKEEGQTEHAIFFLGEPGKITIEYDQHHPDKPIIGGTENNINYQKFLDQINPYIQKENEFLDSNRAALLSASADVDLDKREKIQKQFDELSQAANKIIADFEQQNNRTALGLLMMYQNLSSKTKQPSDLKEDFDKYPAELKKTKLGKKVQHLVNGTNGDLAVGGKLPDFKGKTPEGNQQTLHTFLEGKKVVLVDIWASWCGPCRVENPNLVKAYQTYHEQGFDIIGYSLDKEEAAWKKAIEVDKLEWIQVSNLMYWDDPIVPIYGIQGIPASYLVDANGTILAMNLKGNELSKKIKEILNK</sequence>
<dbReference type="InterPro" id="IPR036249">
    <property type="entry name" value="Thioredoxin-like_sf"/>
</dbReference>
<dbReference type="RefSeq" id="WP_038986571.1">
    <property type="nucleotide sequence ID" value="NZ_JACAJR010000010.1"/>
</dbReference>
<dbReference type="GO" id="GO:0016209">
    <property type="term" value="F:antioxidant activity"/>
    <property type="evidence" value="ECO:0007669"/>
    <property type="project" value="InterPro"/>
</dbReference>
<dbReference type="GO" id="GO:0017004">
    <property type="term" value="P:cytochrome complex assembly"/>
    <property type="evidence" value="ECO:0007669"/>
    <property type="project" value="UniProtKB-KW"/>
</dbReference>
<keyword evidence="3" id="KW-1015">Disulfide bond</keyword>
<dbReference type="GO" id="GO:0030313">
    <property type="term" value="C:cell envelope"/>
    <property type="evidence" value="ECO:0007669"/>
    <property type="project" value="UniProtKB-SubCell"/>
</dbReference>
<comment type="subcellular location">
    <subcellularLocation>
        <location evidence="1">Cell envelope</location>
    </subcellularLocation>
</comment>
<evidence type="ECO:0000256" key="3">
    <source>
        <dbReference type="ARBA" id="ARBA00023157"/>
    </source>
</evidence>
<dbReference type="InterPro" id="IPR000866">
    <property type="entry name" value="AhpC/TSA"/>
</dbReference>
<dbReference type="InterPro" id="IPR017937">
    <property type="entry name" value="Thioredoxin_CS"/>
</dbReference>
<dbReference type="PROSITE" id="PS51352">
    <property type="entry name" value="THIOREDOXIN_2"/>
    <property type="match status" value="1"/>
</dbReference>
<dbReference type="GO" id="GO:0016491">
    <property type="term" value="F:oxidoreductase activity"/>
    <property type="evidence" value="ECO:0007669"/>
    <property type="project" value="InterPro"/>
</dbReference>
<dbReference type="PROSITE" id="PS00194">
    <property type="entry name" value="THIOREDOXIN_1"/>
    <property type="match status" value="1"/>
</dbReference>
<name>A0A161SCA6_9FLAO</name>
<dbReference type="OrthoDB" id="1098640at2"/>
<dbReference type="Pfam" id="PF14289">
    <property type="entry name" value="DUF4369"/>
    <property type="match status" value="1"/>
</dbReference>
<protein>
    <recommendedName>
        <fullName evidence="5">Thioredoxin domain-containing protein</fullName>
    </recommendedName>
</protein>
<dbReference type="InterPro" id="IPR013766">
    <property type="entry name" value="Thioredoxin_domain"/>
</dbReference>
<evidence type="ECO:0000256" key="1">
    <source>
        <dbReference type="ARBA" id="ARBA00004196"/>
    </source>
</evidence>
<dbReference type="CDD" id="cd02966">
    <property type="entry name" value="TlpA_like_family"/>
    <property type="match status" value="1"/>
</dbReference>
<keyword evidence="2" id="KW-0201">Cytochrome c-type biogenesis</keyword>
<dbReference type="AlphaFoldDB" id="A0A161SCA6"/>